<comment type="subcellular location">
    <subcellularLocation>
        <location evidence="1">Membrane</location>
    </subcellularLocation>
</comment>
<evidence type="ECO:0000256" key="2">
    <source>
        <dbReference type="ARBA" id="ARBA00022614"/>
    </source>
</evidence>
<accession>A0A8I6YDP3</accession>
<keyword evidence="3 6" id="KW-0732">Signal</keyword>
<dbReference type="Gene3D" id="3.80.10.10">
    <property type="entry name" value="Ribonuclease Inhibitor"/>
    <property type="match status" value="2"/>
</dbReference>
<dbReference type="Proteomes" id="UP000011116">
    <property type="component" value="Chromosome 5H"/>
</dbReference>
<feature type="signal peptide" evidence="6">
    <location>
        <begin position="1"/>
        <end position="22"/>
    </location>
</feature>
<evidence type="ECO:0008006" key="11">
    <source>
        <dbReference type="Google" id="ProtNLM"/>
    </source>
</evidence>
<evidence type="ECO:0000256" key="6">
    <source>
        <dbReference type="SAM" id="SignalP"/>
    </source>
</evidence>
<dbReference type="SMR" id="A0A8I6YDP3"/>
<dbReference type="PANTHER" id="PTHR47988">
    <property type="entry name" value="SOMATIC EMBRYOGENESIS RECEPTOR KINASE 1"/>
    <property type="match status" value="1"/>
</dbReference>
<feature type="chain" id="PRO_5035151838" description="Leucine-rich repeat-containing N-terminal plant-type domain-containing protein" evidence="6">
    <location>
        <begin position="23"/>
        <end position="308"/>
    </location>
</feature>
<organism evidence="9 10">
    <name type="scientific">Hordeum vulgare subsp. vulgare</name>
    <name type="common">Domesticated barley</name>
    <dbReference type="NCBI Taxonomy" id="112509"/>
    <lineage>
        <taxon>Eukaryota</taxon>
        <taxon>Viridiplantae</taxon>
        <taxon>Streptophyta</taxon>
        <taxon>Embryophyta</taxon>
        <taxon>Tracheophyta</taxon>
        <taxon>Spermatophyta</taxon>
        <taxon>Magnoliopsida</taxon>
        <taxon>Liliopsida</taxon>
        <taxon>Poales</taxon>
        <taxon>Poaceae</taxon>
        <taxon>BOP clade</taxon>
        <taxon>Pooideae</taxon>
        <taxon>Triticodae</taxon>
        <taxon>Triticeae</taxon>
        <taxon>Hordeinae</taxon>
        <taxon>Hordeum</taxon>
    </lineage>
</organism>
<dbReference type="SUPFAM" id="SSF52058">
    <property type="entry name" value="L domain-like"/>
    <property type="match status" value="1"/>
</dbReference>
<dbReference type="Gramene" id="HORVU.MOREX.r2.5HG0365210.1">
    <property type="protein sequence ID" value="HORVU.MOREX.r2.5HG0365210.1.CDS.1"/>
    <property type="gene ID" value="HORVU.MOREX.r2.5HG0365210"/>
</dbReference>
<keyword evidence="10" id="KW-1185">Reference proteome</keyword>
<dbReference type="GO" id="GO:0016020">
    <property type="term" value="C:membrane"/>
    <property type="evidence" value="ECO:0007669"/>
    <property type="project" value="UniProtKB-SubCell"/>
</dbReference>
<reference evidence="9" key="2">
    <citation type="submission" date="2020-10" db="EMBL/GenBank/DDBJ databases">
        <authorList>
            <person name="Scholz U."/>
            <person name="Mascher M."/>
            <person name="Fiebig A."/>
        </authorList>
    </citation>
    <scope>NUCLEOTIDE SEQUENCE [LARGE SCALE GENOMIC DNA]</scope>
    <source>
        <strain evidence="9">cv. Morex</strain>
    </source>
</reference>
<dbReference type="InterPro" id="IPR032675">
    <property type="entry name" value="LRR_dom_sf"/>
</dbReference>
<dbReference type="Pfam" id="PF23598">
    <property type="entry name" value="LRR_14"/>
    <property type="match status" value="1"/>
</dbReference>
<dbReference type="Pfam" id="PF08263">
    <property type="entry name" value="LRRNT_2"/>
    <property type="match status" value="1"/>
</dbReference>
<keyword evidence="5" id="KW-0472">Membrane</keyword>
<evidence type="ECO:0000256" key="4">
    <source>
        <dbReference type="ARBA" id="ARBA00022737"/>
    </source>
</evidence>
<evidence type="ECO:0000256" key="5">
    <source>
        <dbReference type="ARBA" id="ARBA00023136"/>
    </source>
</evidence>
<proteinExistence type="predicted"/>
<keyword evidence="4" id="KW-0677">Repeat</keyword>
<dbReference type="AlphaFoldDB" id="A0A8I6YDP3"/>
<evidence type="ECO:0000256" key="1">
    <source>
        <dbReference type="ARBA" id="ARBA00004370"/>
    </source>
</evidence>
<reference evidence="10" key="1">
    <citation type="journal article" date="2012" name="Nature">
        <title>A physical, genetic and functional sequence assembly of the barley genome.</title>
        <authorList>
            <consortium name="The International Barley Genome Sequencing Consortium"/>
            <person name="Mayer K.F."/>
            <person name="Waugh R."/>
            <person name="Brown J.W."/>
            <person name="Schulman A."/>
            <person name="Langridge P."/>
            <person name="Platzer M."/>
            <person name="Fincher G.B."/>
            <person name="Muehlbauer G.J."/>
            <person name="Sato K."/>
            <person name="Close T.J."/>
            <person name="Wise R.P."/>
            <person name="Stein N."/>
        </authorList>
    </citation>
    <scope>NUCLEOTIDE SEQUENCE [LARGE SCALE GENOMIC DNA]</scope>
    <source>
        <strain evidence="10">cv. Morex</strain>
    </source>
</reference>
<evidence type="ECO:0000256" key="3">
    <source>
        <dbReference type="ARBA" id="ARBA00022729"/>
    </source>
</evidence>
<protein>
    <recommendedName>
        <fullName evidence="11">Leucine-rich repeat-containing N-terminal plant-type domain-containing protein</fullName>
    </recommendedName>
</protein>
<evidence type="ECO:0000259" key="7">
    <source>
        <dbReference type="Pfam" id="PF08263"/>
    </source>
</evidence>
<feature type="domain" description="Disease resistance R13L4/SHOC-2-like LRR" evidence="8">
    <location>
        <begin position="95"/>
        <end position="199"/>
    </location>
</feature>
<dbReference type="FunFam" id="3.80.10.10:FF:000400">
    <property type="entry name" value="Nuclear pore complex protein NUP107"/>
    <property type="match status" value="1"/>
</dbReference>
<dbReference type="Gramene" id="HORVU.MOREX.r3.5HG0441190.1">
    <property type="protein sequence ID" value="HORVU.MOREX.r3.5HG0441190.1.CDS1"/>
    <property type="gene ID" value="HORVU.MOREX.r3.5HG0441190"/>
</dbReference>
<evidence type="ECO:0000313" key="9">
    <source>
        <dbReference type="EnsemblPlants" id="HORVU.MOREX.r3.5HG0441190.1.CDS1"/>
    </source>
</evidence>
<name>A0A8I6YDP3_HORVV</name>
<sequence length="308" mass="33950">MKHLLLSCTCLILCAVVTPVSADIRREAGALLSWKASLAGADESLSSWSLANSTGVCHWMHISCNSARSTIIKLNISGANLNGTLDKFDFSAFPNLKKLMLFQNGLYGNIPEGIGDLTSLVWLRISSNWYITGTIPRGIGRLKQLTELQLGGLGLDGVALPEEIGNLTSLTKLTLYSVSLTGSIPLTFGRLKNLRLLNLRNNSLTGRIPLEIGNMTELHRMDLTQNYLHGQIPGTFSRLVKQNGLLLSENQLGGDVMLELGNNIVLCYIDIAKNNFSGRSTDYRHWCIQWIYEPSEPDLSELHNTEVH</sequence>
<feature type="domain" description="Leucine-rich repeat-containing N-terminal plant-type" evidence="7">
    <location>
        <begin position="27"/>
        <end position="65"/>
    </location>
</feature>
<dbReference type="EnsemblPlants" id="HORVU.MOREX.r3.5HG0441190.1">
    <property type="protein sequence ID" value="HORVU.MOREX.r3.5HG0441190.1.CDS1"/>
    <property type="gene ID" value="HORVU.MOREX.r3.5HG0441190"/>
</dbReference>
<dbReference type="InterPro" id="IPR013210">
    <property type="entry name" value="LRR_N_plant-typ"/>
</dbReference>
<evidence type="ECO:0000313" key="10">
    <source>
        <dbReference type="Proteomes" id="UP000011116"/>
    </source>
</evidence>
<dbReference type="InterPro" id="IPR055414">
    <property type="entry name" value="LRR_R13L4/SHOC2-like"/>
</dbReference>
<evidence type="ECO:0000259" key="8">
    <source>
        <dbReference type="Pfam" id="PF23598"/>
    </source>
</evidence>
<keyword evidence="2" id="KW-0433">Leucine-rich repeat</keyword>
<reference evidence="9" key="3">
    <citation type="submission" date="2022-01" db="UniProtKB">
        <authorList>
            <consortium name="EnsemblPlants"/>
        </authorList>
    </citation>
    <scope>IDENTIFICATION</scope>
    <source>
        <strain evidence="9">subsp. vulgare</strain>
    </source>
</reference>